<evidence type="ECO:0000256" key="6">
    <source>
        <dbReference type="SAM" id="Phobius"/>
    </source>
</evidence>
<comment type="subcellular location">
    <subcellularLocation>
        <location evidence="1">Cell membrane</location>
        <topology evidence="1">Multi-pass membrane protein</topology>
    </subcellularLocation>
</comment>
<feature type="transmembrane region" description="Helical" evidence="6">
    <location>
        <begin position="321"/>
        <end position="343"/>
    </location>
</feature>
<accession>A0ABT0FFE5</accession>
<gene>
    <name evidence="7" type="ORF">KZC51_11635</name>
</gene>
<proteinExistence type="predicted"/>
<feature type="transmembrane region" description="Helical" evidence="6">
    <location>
        <begin position="45"/>
        <end position="67"/>
    </location>
</feature>
<keyword evidence="8" id="KW-1185">Reference proteome</keyword>
<feature type="transmembrane region" description="Helical" evidence="6">
    <location>
        <begin position="349"/>
        <end position="376"/>
    </location>
</feature>
<dbReference type="PANTHER" id="PTHR42770">
    <property type="entry name" value="AMINO ACID TRANSPORTER-RELATED"/>
    <property type="match status" value="1"/>
</dbReference>
<dbReference type="EMBL" id="JAHWXN010000001">
    <property type="protein sequence ID" value="MCK2036785.1"/>
    <property type="molecule type" value="Genomic_DNA"/>
</dbReference>
<evidence type="ECO:0000256" key="4">
    <source>
        <dbReference type="ARBA" id="ARBA00022989"/>
    </source>
</evidence>
<comment type="caution">
    <text evidence="7">The sequence shown here is derived from an EMBL/GenBank/DDBJ whole genome shotgun (WGS) entry which is preliminary data.</text>
</comment>
<dbReference type="Pfam" id="PF13520">
    <property type="entry name" value="AA_permease_2"/>
    <property type="match status" value="1"/>
</dbReference>
<feature type="transmembrane region" description="Helical" evidence="6">
    <location>
        <begin position="12"/>
        <end position="33"/>
    </location>
</feature>
<feature type="transmembrane region" description="Helical" evidence="6">
    <location>
        <begin position="413"/>
        <end position="431"/>
    </location>
</feature>
<feature type="transmembrane region" description="Helical" evidence="6">
    <location>
        <begin position="279"/>
        <end position="300"/>
    </location>
</feature>
<reference evidence="7 8" key="1">
    <citation type="submission" date="2021-06" db="EMBL/GenBank/DDBJ databases">
        <title>Genome-based taxonomic framework of Microbacterium strains isolated from marine environment, the description of four new species and reclassification of four preexisting species.</title>
        <authorList>
            <person name="Lee S.D."/>
            <person name="Kim S.-M."/>
            <person name="Byeon Y.-S."/>
            <person name="Yang H.L."/>
            <person name="Kim I.S."/>
        </authorList>
    </citation>
    <scope>NUCLEOTIDE SEQUENCE [LARGE SCALE GENOMIC DNA]</scope>
    <source>
        <strain evidence="7 8">SSW1-49</strain>
    </source>
</reference>
<feature type="transmembrane region" description="Helical" evidence="6">
    <location>
        <begin position="388"/>
        <end position="407"/>
    </location>
</feature>
<evidence type="ECO:0000256" key="2">
    <source>
        <dbReference type="ARBA" id="ARBA00022475"/>
    </source>
</evidence>
<evidence type="ECO:0000256" key="5">
    <source>
        <dbReference type="ARBA" id="ARBA00023136"/>
    </source>
</evidence>
<keyword evidence="2" id="KW-1003">Cell membrane</keyword>
<feature type="transmembrane region" description="Helical" evidence="6">
    <location>
        <begin position="158"/>
        <end position="175"/>
    </location>
</feature>
<evidence type="ECO:0000256" key="1">
    <source>
        <dbReference type="ARBA" id="ARBA00004651"/>
    </source>
</evidence>
<dbReference type="PANTHER" id="PTHR42770:SF18">
    <property type="entry name" value="ARGININE_AGMATINE ANTIPORTER"/>
    <property type="match status" value="1"/>
</dbReference>
<feature type="transmembrane region" description="Helical" evidence="6">
    <location>
        <begin position="125"/>
        <end position="146"/>
    </location>
</feature>
<dbReference type="InterPro" id="IPR050367">
    <property type="entry name" value="APC_superfamily"/>
</dbReference>
<feature type="transmembrane region" description="Helical" evidence="6">
    <location>
        <begin position="190"/>
        <end position="208"/>
    </location>
</feature>
<evidence type="ECO:0000313" key="7">
    <source>
        <dbReference type="EMBL" id="MCK2036785.1"/>
    </source>
</evidence>
<name>A0ABT0FFE5_9MICO</name>
<feature type="transmembrane region" description="Helical" evidence="6">
    <location>
        <begin position="88"/>
        <end position="113"/>
    </location>
</feature>
<dbReference type="Proteomes" id="UP001300096">
    <property type="component" value="Unassembled WGS sequence"/>
</dbReference>
<keyword evidence="4 6" id="KW-1133">Transmembrane helix</keyword>
<dbReference type="RefSeq" id="WP_247630129.1">
    <property type="nucleotide sequence ID" value="NZ_JAHWXN010000001.1"/>
</dbReference>
<keyword evidence="3 6" id="KW-0812">Transmembrane</keyword>
<evidence type="ECO:0000256" key="3">
    <source>
        <dbReference type="ARBA" id="ARBA00022692"/>
    </source>
</evidence>
<dbReference type="PIRSF" id="PIRSF006060">
    <property type="entry name" value="AA_transporter"/>
    <property type="match status" value="1"/>
</dbReference>
<evidence type="ECO:0000313" key="8">
    <source>
        <dbReference type="Proteomes" id="UP001300096"/>
    </source>
</evidence>
<feature type="transmembrane region" description="Helical" evidence="6">
    <location>
        <begin position="228"/>
        <end position="248"/>
    </location>
</feature>
<keyword evidence="5 6" id="KW-0472">Membrane</keyword>
<organism evidence="7 8">
    <name type="scientific">Microbacterium croceum</name>
    <dbReference type="NCBI Taxonomy" id="2851645"/>
    <lineage>
        <taxon>Bacteria</taxon>
        <taxon>Bacillati</taxon>
        <taxon>Actinomycetota</taxon>
        <taxon>Actinomycetes</taxon>
        <taxon>Micrococcales</taxon>
        <taxon>Microbacteriaceae</taxon>
        <taxon>Microbacterium</taxon>
    </lineage>
</organism>
<sequence>MSASMKPQGSTLGLPAASALVVGSVIGTGVFGLPSALAAFGPISLVAFLLVTIGAVALAIVFGALAARVPGSGGPYLYARDAFGEFPGFLNAWSYWLTAWAGNAAIVVALTGYVEVFINTDHNVVGSMIIAIVCLWIPVLINVLGLRSMGGAQVVFTILKIVPLAAIAIIGLFFLDPANFGPFNSSGTDGWTALAGAGAVALFAYLGIETASVAAGRVRNAERNVSRATVYGTIACGAVYILGTLAVFGTVSNTDLRSSTAPFSDAANAIFSGTWAGQAVAVVAVISGLGCLVGWTFIVGEMPQAAAKDGMFPRAFARESRGMPIIGMLASTILATLLTVLAYTSFEQVFTMVVLLTVFTSVIPFLFSAAAQIYWLVSRSGPTSWPHFARDIFVAVLALVFSFWALVGTGAEAAFYGAIAFLLGVPLYVWMKASNRRHGLPAPTPWDVAPAAGTGASITASEPAPHGTVA</sequence>
<dbReference type="InterPro" id="IPR002293">
    <property type="entry name" value="AA/rel_permease1"/>
</dbReference>
<dbReference type="Gene3D" id="1.20.1740.10">
    <property type="entry name" value="Amino acid/polyamine transporter I"/>
    <property type="match status" value="1"/>
</dbReference>
<protein>
    <submittedName>
        <fullName evidence="7">Amino acid permease</fullName>
    </submittedName>
</protein>